<organism evidence="1 2">
    <name type="scientific">Streptomyces graminofaciens</name>
    <dbReference type="NCBI Taxonomy" id="68212"/>
    <lineage>
        <taxon>Bacteria</taxon>
        <taxon>Bacillati</taxon>
        <taxon>Actinomycetota</taxon>
        <taxon>Actinomycetes</taxon>
        <taxon>Kitasatosporales</taxon>
        <taxon>Streptomycetaceae</taxon>
        <taxon>Streptomyces</taxon>
    </lineage>
</organism>
<evidence type="ECO:0000313" key="2">
    <source>
        <dbReference type="Proteomes" id="UP001321542"/>
    </source>
</evidence>
<proteinExistence type="predicted"/>
<protein>
    <submittedName>
        <fullName evidence="1">Uncharacterized protein</fullName>
    </submittedName>
</protein>
<dbReference type="RefSeq" id="WP_286249444.1">
    <property type="nucleotide sequence ID" value="NZ_AP018448.1"/>
</dbReference>
<reference evidence="1 2" key="1">
    <citation type="journal article" date="2010" name="ChemBioChem">
        <title>Cloning and characterization of the biosynthetic gene cluster of 16-membered macrolide antibiotic FD-891: involvement of a dual functional cytochrome P450 monooxygenase catalyzing epoxidation and hydroxylation.</title>
        <authorList>
            <person name="Kudo F."/>
            <person name="Motegi A."/>
            <person name="Mizoue K."/>
            <person name="Eguchi T."/>
        </authorList>
    </citation>
    <scope>NUCLEOTIDE SEQUENCE [LARGE SCALE GENOMIC DNA]</scope>
    <source>
        <strain evidence="1 2">A-8890</strain>
    </source>
</reference>
<accession>A0ABN5VCJ0</accession>
<name>A0ABN5VCJ0_9ACTN</name>
<sequence length="195" mass="20832">MTRLSFILDRVAEALAVEPPSANQHHLAILEIARDCYDLDEALDALVGDHADGVLAIERPDTFAHRLAERLRLEVELTRLLSQPCCCAPVSEATEAQEDFALHCGSEPETILHACRDAFAAAGDPPALTAADLIGLLSDLAGGSDGRGPYAGLTEARLAKLLALNNVYACAMDEDREVKGYRRGAVLIALQGFAP</sequence>
<gene>
    <name evidence="1" type="ORF">SGFS_020650</name>
</gene>
<dbReference type="Proteomes" id="UP001321542">
    <property type="component" value="Chromosome"/>
</dbReference>
<dbReference type="EMBL" id="AP018448">
    <property type="protein sequence ID" value="BBC30771.1"/>
    <property type="molecule type" value="Genomic_DNA"/>
</dbReference>
<evidence type="ECO:0000313" key="1">
    <source>
        <dbReference type="EMBL" id="BBC30771.1"/>
    </source>
</evidence>
<keyword evidence="2" id="KW-1185">Reference proteome</keyword>
<reference evidence="1 2" key="2">
    <citation type="journal article" date="2023" name="ChemBioChem">
        <title>Acyltransferase Domain Exchange between Two Independent Type I Polyketide Synthases in the Same Producer Strain of Macrolide Antibiotics.</title>
        <authorList>
            <person name="Kudo F."/>
            <person name="Kishikawa K."/>
            <person name="Tsuboi K."/>
            <person name="Kido T."/>
            <person name="Usui T."/>
            <person name="Hashimoto J."/>
            <person name="Shin-Ya K."/>
            <person name="Miyanaga A."/>
            <person name="Eguchi T."/>
        </authorList>
    </citation>
    <scope>NUCLEOTIDE SEQUENCE [LARGE SCALE GENOMIC DNA]</scope>
    <source>
        <strain evidence="1 2">A-8890</strain>
    </source>
</reference>